<feature type="compositionally biased region" description="Polar residues" evidence="12">
    <location>
        <begin position="114"/>
        <end position="138"/>
    </location>
</feature>
<gene>
    <name evidence="16" type="ORF">WN55_03280</name>
</gene>
<proteinExistence type="predicted"/>
<dbReference type="SUPFAM" id="SSF49562">
    <property type="entry name" value="C2 domain (Calcium/lipid-binding domain, CaLB)"/>
    <property type="match status" value="1"/>
</dbReference>
<dbReference type="GO" id="GO:0015031">
    <property type="term" value="P:protein transport"/>
    <property type="evidence" value="ECO:0007669"/>
    <property type="project" value="UniProtKB-KW"/>
</dbReference>
<dbReference type="InterPro" id="IPR010439">
    <property type="entry name" value="MUN_dom"/>
</dbReference>
<keyword evidence="8" id="KW-0446">Lipid-binding</keyword>
<reference evidence="16 17" key="1">
    <citation type="submission" date="2015-07" db="EMBL/GenBank/DDBJ databases">
        <title>The genome of Dufourea novaeangliae.</title>
        <authorList>
            <person name="Pan H."/>
            <person name="Kapheim K."/>
        </authorList>
    </citation>
    <scope>NUCLEOTIDE SEQUENCE [LARGE SCALE GENOMIC DNA]</scope>
    <source>
        <strain evidence="16">0120121106</strain>
        <tissue evidence="16">Whole body</tissue>
    </source>
</reference>
<dbReference type="Gene3D" id="1.10.357.50">
    <property type="match status" value="1"/>
</dbReference>
<dbReference type="InterPro" id="IPR035892">
    <property type="entry name" value="C2_domain_sf"/>
</dbReference>
<evidence type="ECO:0000256" key="10">
    <source>
        <dbReference type="ARBA" id="ARBA00023329"/>
    </source>
</evidence>
<keyword evidence="3" id="KW-0268">Exocytosis</keyword>
<dbReference type="InterPro" id="IPR011993">
    <property type="entry name" value="PH-like_dom_sf"/>
</dbReference>
<keyword evidence="7" id="KW-0770">Synapse</keyword>
<feature type="compositionally biased region" description="Basic and acidic residues" evidence="12">
    <location>
        <begin position="139"/>
        <end position="157"/>
    </location>
</feature>
<feature type="compositionally biased region" description="Gly residues" evidence="12">
    <location>
        <begin position="21"/>
        <end position="42"/>
    </location>
</feature>
<evidence type="ECO:0000256" key="11">
    <source>
        <dbReference type="ARBA" id="ARBA00034103"/>
    </source>
</evidence>
<evidence type="ECO:0000256" key="1">
    <source>
        <dbReference type="ARBA" id="ARBA00004156"/>
    </source>
</evidence>
<evidence type="ECO:0000259" key="15">
    <source>
        <dbReference type="PROSITE" id="PS51258"/>
    </source>
</evidence>
<dbReference type="Pfam" id="PF06292">
    <property type="entry name" value="MUN"/>
    <property type="match status" value="1"/>
</dbReference>
<dbReference type="InterPro" id="IPR057457">
    <property type="entry name" value="CAPS_C2"/>
</dbReference>
<keyword evidence="2" id="KW-0813">Transport</keyword>
<dbReference type="PROSITE" id="PS50003">
    <property type="entry name" value="PH_DOMAIN"/>
    <property type="match status" value="1"/>
</dbReference>
<evidence type="ECO:0000313" key="16">
    <source>
        <dbReference type="EMBL" id="KZC12528.1"/>
    </source>
</evidence>
<dbReference type="PROSITE" id="PS50004">
    <property type="entry name" value="C2"/>
    <property type="match status" value="1"/>
</dbReference>
<evidence type="ECO:0000256" key="2">
    <source>
        <dbReference type="ARBA" id="ARBA00022448"/>
    </source>
</evidence>
<dbReference type="Pfam" id="PF25341">
    <property type="entry name" value="C2_CAPS"/>
    <property type="match status" value="1"/>
</dbReference>
<evidence type="ECO:0000256" key="6">
    <source>
        <dbReference type="ARBA" id="ARBA00022927"/>
    </source>
</evidence>
<keyword evidence="10" id="KW-0968">Cytoplasmic vesicle</keyword>
<dbReference type="CDD" id="cd01234">
    <property type="entry name" value="PH_CADPS"/>
    <property type="match status" value="1"/>
</dbReference>
<comment type="subcellular location">
    <subcellularLocation>
        <location evidence="1">Cytoplasmic vesicle membrane</location>
    </subcellularLocation>
    <subcellularLocation>
        <location evidence="11">Synapse</location>
    </subcellularLocation>
</comment>
<dbReference type="GO" id="GO:0008289">
    <property type="term" value="F:lipid binding"/>
    <property type="evidence" value="ECO:0007669"/>
    <property type="project" value="UniProtKB-KW"/>
</dbReference>
<dbReference type="GO" id="GO:0016079">
    <property type="term" value="P:synaptic vesicle exocytosis"/>
    <property type="evidence" value="ECO:0007669"/>
    <property type="project" value="InterPro"/>
</dbReference>
<feature type="region of interest" description="Disordered" evidence="12">
    <location>
        <begin position="423"/>
        <end position="442"/>
    </location>
</feature>
<dbReference type="GO" id="GO:0098793">
    <property type="term" value="C:presynapse"/>
    <property type="evidence" value="ECO:0007669"/>
    <property type="project" value="GOC"/>
</dbReference>
<dbReference type="SUPFAM" id="SSF50729">
    <property type="entry name" value="PH domain-like"/>
    <property type="match status" value="1"/>
</dbReference>
<dbReference type="GO" id="GO:1990504">
    <property type="term" value="P:dense core granule exocytosis"/>
    <property type="evidence" value="ECO:0007669"/>
    <property type="project" value="InterPro"/>
</dbReference>
<dbReference type="SMART" id="SM00233">
    <property type="entry name" value="PH"/>
    <property type="match status" value="1"/>
</dbReference>
<dbReference type="InterPro" id="IPR033227">
    <property type="entry name" value="CAPS"/>
</dbReference>
<organism evidence="16 17">
    <name type="scientific">Dufourea novaeangliae</name>
    <name type="common">Sweat bee</name>
    <dbReference type="NCBI Taxonomy" id="178035"/>
    <lineage>
        <taxon>Eukaryota</taxon>
        <taxon>Metazoa</taxon>
        <taxon>Ecdysozoa</taxon>
        <taxon>Arthropoda</taxon>
        <taxon>Hexapoda</taxon>
        <taxon>Insecta</taxon>
        <taxon>Pterygota</taxon>
        <taxon>Neoptera</taxon>
        <taxon>Endopterygota</taxon>
        <taxon>Hymenoptera</taxon>
        <taxon>Apocrita</taxon>
        <taxon>Aculeata</taxon>
        <taxon>Apoidea</taxon>
        <taxon>Anthophila</taxon>
        <taxon>Halictidae</taxon>
        <taxon>Rophitinae</taxon>
        <taxon>Dufourea</taxon>
    </lineage>
</organism>
<dbReference type="FunFam" id="1.10.357.50:FF:000002">
    <property type="entry name" value="calcium-dependent secretion activator 2 isoform X7"/>
    <property type="match status" value="1"/>
</dbReference>
<dbReference type="Gene3D" id="2.30.29.30">
    <property type="entry name" value="Pleckstrin-homology domain (PH domain)/Phosphotyrosine-binding domain (PTB)"/>
    <property type="match status" value="1"/>
</dbReference>
<evidence type="ECO:0000256" key="7">
    <source>
        <dbReference type="ARBA" id="ARBA00023018"/>
    </source>
</evidence>
<evidence type="ECO:0000259" key="13">
    <source>
        <dbReference type="PROSITE" id="PS50003"/>
    </source>
</evidence>
<keyword evidence="4" id="KW-0479">Metal-binding</keyword>
<feature type="compositionally biased region" description="Acidic residues" evidence="12">
    <location>
        <begin position="1"/>
        <end position="11"/>
    </location>
</feature>
<evidence type="ECO:0000256" key="3">
    <source>
        <dbReference type="ARBA" id="ARBA00022483"/>
    </source>
</evidence>
<feature type="domain" description="MHD1" evidence="15">
    <location>
        <begin position="978"/>
        <end position="1109"/>
    </location>
</feature>
<dbReference type="InterPro" id="IPR014770">
    <property type="entry name" value="Munc13_1"/>
</dbReference>
<feature type="region of interest" description="Disordered" evidence="12">
    <location>
        <begin position="1"/>
        <end position="157"/>
    </location>
</feature>
<dbReference type="PANTHER" id="PTHR12166">
    <property type="entry name" value="CALCIUM-DEPENDENT SECRETION ACTIVATOR"/>
    <property type="match status" value="1"/>
</dbReference>
<dbReference type="GO" id="GO:0030659">
    <property type="term" value="C:cytoplasmic vesicle membrane"/>
    <property type="evidence" value="ECO:0007669"/>
    <property type="project" value="UniProtKB-SubCell"/>
</dbReference>
<keyword evidence="6" id="KW-0653">Protein transport</keyword>
<dbReference type="PROSITE" id="PS51258">
    <property type="entry name" value="MHD1"/>
    <property type="match status" value="1"/>
</dbReference>
<dbReference type="InterPro" id="IPR001849">
    <property type="entry name" value="PH_domain"/>
</dbReference>
<feature type="domain" description="PH" evidence="13">
    <location>
        <begin position="580"/>
        <end position="690"/>
    </location>
</feature>
<evidence type="ECO:0000256" key="4">
    <source>
        <dbReference type="ARBA" id="ARBA00022723"/>
    </source>
</evidence>
<dbReference type="Pfam" id="PF00169">
    <property type="entry name" value="PH"/>
    <property type="match status" value="1"/>
</dbReference>
<evidence type="ECO:0000256" key="5">
    <source>
        <dbReference type="ARBA" id="ARBA00022837"/>
    </source>
</evidence>
<dbReference type="PANTHER" id="PTHR12166:SF8">
    <property type="entry name" value="CALCIUM-DEPENDENT SECRETION ACTIVATOR"/>
    <property type="match status" value="1"/>
</dbReference>
<evidence type="ECO:0000313" key="17">
    <source>
        <dbReference type="Proteomes" id="UP000076502"/>
    </source>
</evidence>
<evidence type="ECO:0000256" key="12">
    <source>
        <dbReference type="SAM" id="MobiDB-lite"/>
    </source>
</evidence>
<keyword evidence="9" id="KW-0472">Membrane</keyword>
<dbReference type="EMBL" id="KQ434954">
    <property type="protein sequence ID" value="KZC12528.1"/>
    <property type="molecule type" value="Genomic_DNA"/>
</dbReference>
<dbReference type="STRING" id="178035.A0A154PMK3"/>
<feature type="compositionally biased region" description="Low complexity" evidence="12">
    <location>
        <begin position="43"/>
        <end position="73"/>
    </location>
</feature>
<keyword evidence="17" id="KW-1185">Reference proteome</keyword>
<dbReference type="OrthoDB" id="10063282at2759"/>
<dbReference type="Gene3D" id="2.60.40.150">
    <property type="entry name" value="C2 domain"/>
    <property type="match status" value="1"/>
</dbReference>
<dbReference type="Proteomes" id="UP000076502">
    <property type="component" value="Unassembled WGS sequence"/>
</dbReference>
<dbReference type="OMA" id="FAFCATH"/>
<evidence type="ECO:0000256" key="8">
    <source>
        <dbReference type="ARBA" id="ARBA00023121"/>
    </source>
</evidence>
<feature type="domain" description="C2" evidence="14">
    <location>
        <begin position="441"/>
        <end position="554"/>
    </location>
</feature>
<sequence length="1397" mass="157569">MIDPSSSEESDEEKKDPKDVGGTGGSGGGAGGGGGARGGSGSSYGSRRQTGPAGSLGAASGPASGSLSSLASGMTASPGGSSHGPIGTPRCAGQDGSSARDASNLAAARNSLSPSMSATQDAASYSQRPTSPSPSVASEKTETDLQDKQEREEEERKTRIQLYVFVSRCISYPFNAKQPLDMTRRQLKVTKQQLETICSRFQSFLKGETQIMADEAFRYAIQNYYDVFLTSDRVIQMVQSGACSQLDFREVFKKNIEIRVRRLPEMNGLSKETVLTSWLAKFDCIMKGTGDEETKRPSRMQQQSLISEMILSKEQLYDMFQQILGIKKFEHQLLFSALLLDSADEQAAAIRRELDGRLQKVNEMEKNRKLMPKFLVKEMESLYIEEQKSSINLLMANLESLPVSKGSIDSKYGLPKLKRYNHRRDRSRCRGQGSLSKLEGDSADSELQLTKMDVGLTFQLAVVVIEVRGLKSLPPNKIVFCTMEVEGKKLQTDHAEASKPMWDTQGDFTTMHPLPVVKVRLYTENSAMLALEDKELGKVIIRPTPLACKQPEWYRLVVPKNSPDRDLRIKIGCRMDKPFNMKHCGYLYAIGKSVWKKWKKRYHVLVQVSQYTFAMCSYKEKRSEPSEMMQLDGYTVDYIEPVSANMMVGENLDGGRYYFNAVREGDNIVFASEDENECQTWVMVMYRATGQSHKPTPPVSVADKNSTVSKIQGDADRAKKHGMEDYISADPCKFDHHALFKFLQNLILDYRLNDPYCSLGWFSPGQLFVLDEYCARYGVRGCFRHLCYLNDLLDRIDRCLMIDPTLVHFSFAFCATHVYGNRTDSVGSITHEEKDKFQEIKERLRQILEKQITNFRYSFPFGRPEGALKATLSLLERVMMKDGVSPVAPEEVKDLIKTCLETAALLNYTKLSAEAKIEDDLSGDVCVPPSKKLEDLIHLSEMCVDLLQQNGEHYSEAFAWFSDLMVEHAEIFWSLFAVDMDKVLAEQPPDTWDSFPLFKILNDYLREDDNLKNGRFHQHLRDTFAPLVVRYVDLMETSIAQSIQKGFEKERWEIKGNGCATSEELFWKLDALQSFIRDLHWPDQEFRQHLEQRLTLMACDMIESCIQRTDTAFQQWLKKGVTFTSTDYIIPSEMCAMVNVILDAKKQNFYLCTIDGVDVHNYHAKIDDLIEKISAAMTQGMINKLVTVLETTLSKLSRYDEGSFIGSILSFTKVSGSGKEMGQAYVSFTRNCMDQVRGKVLDDLWILTCFEQWYASQIQMLCNWLMERPECSLHLYQCTCLAHIVKKIYSDFELQGVTEEKLNSEPYQVIAKRMQTEEATCALTMSAQNEEGLSENGNDEEDRPKTKVTVVENVAGEDANYVANISNVTSNVVGKVGSMFGKGIGGLSTKFSGGSWF</sequence>
<feature type="compositionally biased region" description="Low complexity" evidence="12">
    <location>
        <begin position="97"/>
        <end position="113"/>
    </location>
</feature>
<evidence type="ECO:0000259" key="14">
    <source>
        <dbReference type="PROSITE" id="PS50004"/>
    </source>
</evidence>
<accession>A0A154PMK3</accession>
<dbReference type="GO" id="GO:0046872">
    <property type="term" value="F:metal ion binding"/>
    <property type="evidence" value="ECO:0007669"/>
    <property type="project" value="UniProtKB-KW"/>
</dbReference>
<dbReference type="InterPro" id="IPR000008">
    <property type="entry name" value="C2_dom"/>
</dbReference>
<protein>
    <submittedName>
        <fullName evidence="16">Calcium-dependent secretion activator</fullName>
    </submittedName>
</protein>
<dbReference type="FunFam" id="2.30.29.30:FF:000007">
    <property type="entry name" value="Calcium-dependent secretion activator 2 isoform B"/>
    <property type="match status" value="1"/>
</dbReference>
<evidence type="ECO:0000256" key="9">
    <source>
        <dbReference type="ARBA" id="ARBA00023136"/>
    </source>
</evidence>
<keyword evidence="5" id="KW-0106">Calcium</keyword>
<name>A0A154PMK3_DUFNO</name>
<dbReference type="SMART" id="SM01145">
    <property type="entry name" value="DUF1041"/>
    <property type="match status" value="1"/>
</dbReference>